<organism evidence="3 4">
    <name type="scientific">Pendulispora rubella</name>
    <dbReference type="NCBI Taxonomy" id="2741070"/>
    <lineage>
        <taxon>Bacteria</taxon>
        <taxon>Pseudomonadati</taxon>
        <taxon>Myxococcota</taxon>
        <taxon>Myxococcia</taxon>
        <taxon>Myxococcales</taxon>
        <taxon>Sorangiineae</taxon>
        <taxon>Pendulisporaceae</taxon>
        <taxon>Pendulispora</taxon>
    </lineage>
</organism>
<dbReference type="Pfam" id="PF05893">
    <property type="entry name" value="LuxC"/>
    <property type="match status" value="1"/>
</dbReference>
<dbReference type="InterPro" id="IPR008670">
    <property type="entry name" value="CoA_reduct_LuxC"/>
</dbReference>
<reference evidence="3" key="1">
    <citation type="submission" date="2021-12" db="EMBL/GenBank/DDBJ databases">
        <title>Discovery of the Pendulisporaceae a myxobacterial family with distinct sporulation behavior and unique specialized metabolism.</title>
        <authorList>
            <person name="Garcia R."/>
            <person name="Popoff A."/>
            <person name="Bader C.D."/>
            <person name="Loehr J."/>
            <person name="Walesch S."/>
            <person name="Walt C."/>
            <person name="Boldt J."/>
            <person name="Bunk B."/>
            <person name="Haeckl F.J.F.P.J."/>
            <person name="Gunesch A.P."/>
            <person name="Birkelbach J."/>
            <person name="Nuebel U."/>
            <person name="Pietschmann T."/>
            <person name="Bach T."/>
            <person name="Mueller R."/>
        </authorList>
    </citation>
    <scope>NUCLEOTIDE SEQUENCE</scope>
    <source>
        <strain evidence="3">MSr11367</strain>
    </source>
</reference>
<gene>
    <name evidence="3" type="ORF">LVJ94_40680</name>
</gene>
<dbReference type="RefSeq" id="WP_394832836.1">
    <property type="nucleotide sequence ID" value="NZ_CP089929.1"/>
</dbReference>
<dbReference type="EMBL" id="CP089983">
    <property type="protein sequence ID" value="WXB03208.1"/>
    <property type="molecule type" value="Genomic_DNA"/>
</dbReference>
<accession>A0ABZ2KZP0</accession>
<proteinExistence type="predicted"/>
<evidence type="ECO:0000313" key="3">
    <source>
        <dbReference type="EMBL" id="WXB03208.1"/>
    </source>
</evidence>
<sequence>MSRLADLRRILDAARGLVERRAALIPELVQSTGLSPEGVEHALLHHLETDATEDDLRTLLAGTVEAPHVHVILSANVFVAALRAIVLARAAAPTVTVRPSSRDPAFALALLRELADPAITPSAPGGGQGGGGAEIHVYGRDETIAQVRASAPPGTIVRGHGAGIGVAVITESADLDAAAEALADDVIAFDQRGCLSPRIAFVVANAAAFAEKLHAAITARELRVPRGELSSSERADAQRYADTVRFAGTLHAGRAHLVGVAEPLLVPPSGRHLHVMPIEATAALPVILAPLARSIVAIGLTDPAPPIVSSLPGHARISALGRMQRPPLDGPVDRRPSTP</sequence>
<protein>
    <submittedName>
        <fullName evidence="3">Proline dehydrogenase</fullName>
    </submittedName>
</protein>
<evidence type="ECO:0000313" key="4">
    <source>
        <dbReference type="Proteomes" id="UP001374803"/>
    </source>
</evidence>
<name>A0ABZ2KZP0_9BACT</name>
<evidence type="ECO:0000256" key="1">
    <source>
        <dbReference type="ARBA" id="ARBA00022857"/>
    </source>
</evidence>
<dbReference type="SUPFAM" id="SSF53720">
    <property type="entry name" value="ALDH-like"/>
    <property type="match status" value="1"/>
</dbReference>
<keyword evidence="1" id="KW-0521">NADP</keyword>
<feature type="region of interest" description="Disordered" evidence="2">
    <location>
        <begin position="320"/>
        <end position="339"/>
    </location>
</feature>
<keyword evidence="4" id="KW-1185">Reference proteome</keyword>
<evidence type="ECO:0000256" key="2">
    <source>
        <dbReference type="SAM" id="MobiDB-lite"/>
    </source>
</evidence>
<dbReference type="InterPro" id="IPR016161">
    <property type="entry name" value="Ald_DH/histidinol_DH"/>
</dbReference>
<dbReference type="Proteomes" id="UP001374803">
    <property type="component" value="Chromosome"/>
</dbReference>